<protein>
    <submittedName>
        <fullName evidence="2">Uncharacterized protein</fullName>
    </submittedName>
</protein>
<comment type="caution">
    <text evidence="2">The sequence shown here is derived from an EMBL/GenBank/DDBJ whole genome shotgun (WGS) entry which is preliminary data.</text>
</comment>
<reference evidence="2 3" key="1">
    <citation type="submission" date="2009-01" db="EMBL/GenBank/DDBJ databases">
        <authorList>
            <person name="Fulton L."/>
            <person name="Clifton S."/>
            <person name="Chinwalla A.T."/>
            <person name="Mitreva M."/>
            <person name="Sodergren E."/>
            <person name="Weinstock G."/>
            <person name="Clifton S."/>
            <person name="Dooling D.J."/>
            <person name="Fulton B."/>
            <person name="Minx P."/>
            <person name="Pepin K.H."/>
            <person name="Johnson M."/>
            <person name="Bhonagiri V."/>
            <person name="Nash W.E."/>
            <person name="Mardis E.R."/>
            <person name="Wilson R.K."/>
        </authorList>
    </citation>
    <scope>NUCLEOTIDE SEQUENCE [LARGE SCALE GENOMIC DNA]</scope>
    <source>
        <strain evidence="2 3">ATCC 23834</strain>
    </source>
</reference>
<keyword evidence="1" id="KW-0812">Transmembrane</keyword>
<evidence type="ECO:0000256" key="1">
    <source>
        <dbReference type="SAM" id="Phobius"/>
    </source>
</evidence>
<keyword evidence="1" id="KW-0472">Membrane</keyword>
<name>C0DX19_EIKCO</name>
<accession>C0DX19</accession>
<dbReference type="HOGENOM" id="CLU_3269368_0_0_4"/>
<evidence type="ECO:0000313" key="3">
    <source>
        <dbReference type="Proteomes" id="UP000005837"/>
    </source>
</evidence>
<organism evidence="2 3">
    <name type="scientific">Eikenella corrodens ATCC 23834</name>
    <dbReference type="NCBI Taxonomy" id="546274"/>
    <lineage>
        <taxon>Bacteria</taxon>
        <taxon>Pseudomonadati</taxon>
        <taxon>Pseudomonadota</taxon>
        <taxon>Betaproteobacteria</taxon>
        <taxon>Neisseriales</taxon>
        <taxon>Neisseriaceae</taxon>
        <taxon>Eikenella</taxon>
    </lineage>
</organism>
<gene>
    <name evidence="2" type="ORF">EIKCOROL_01922</name>
</gene>
<proteinExistence type="predicted"/>
<evidence type="ECO:0000313" key="2">
    <source>
        <dbReference type="EMBL" id="EEG23472.1"/>
    </source>
</evidence>
<dbReference type="AlphaFoldDB" id="C0DX19"/>
<dbReference type="EMBL" id="ACEA01000040">
    <property type="protein sequence ID" value="EEG23472.1"/>
    <property type="molecule type" value="Genomic_DNA"/>
</dbReference>
<keyword evidence="1" id="KW-1133">Transmembrane helix</keyword>
<sequence length="41" mass="4831">MLQRWLTLPYCSYCLRLAALSYSYFNPLYFSGSLFLDLQAT</sequence>
<feature type="transmembrane region" description="Helical" evidence="1">
    <location>
        <begin position="7"/>
        <end position="25"/>
    </location>
</feature>
<dbReference type="Proteomes" id="UP000005837">
    <property type="component" value="Unassembled WGS sequence"/>
</dbReference>